<dbReference type="GO" id="GO:0008270">
    <property type="term" value="F:zinc ion binding"/>
    <property type="evidence" value="ECO:0007669"/>
    <property type="project" value="UniProtKB-KW"/>
</dbReference>
<evidence type="ECO:0000256" key="10">
    <source>
        <dbReference type="ARBA" id="ARBA00031009"/>
    </source>
</evidence>
<feature type="region of interest" description="Disordered" evidence="12">
    <location>
        <begin position="626"/>
        <end position="650"/>
    </location>
</feature>
<dbReference type="GO" id="GO:0017025">
    <property type="term" value="F:TBP-class protein binding"/>
    <property type="evidence" value="ECO:0007669"/>
    <property type="project" value="InterPro"/>
</dbReference>
<feature type="compositionally biased region" description="Basic and acidic residues" evidence="12">
    <location>
        <begin position="292"/>
        <end position="309"/>
    </location>
</feature>
<evidence type="ECO:0000256" key="12">
    <source>
        <dbReference type="SAM" id="MobiDB-lite"/>
    </source>
</evidence>
<dbReference type="EMBL" id="KL198063">
    <property type="protein sequence ID" value="KDQ10869.1"/>
    <property type="molecule type" value="Genomic_DNA"/>
</dbReference>
<dbReference type="AlphaFoldDB" id="A0A067M5R4"/>
<dbReference type="Pfam" id="PF07741">
    <property type="entry name" value="BRF1"/>
    <property type="match status" value="1"/>
</dbReference>
<dbReference type="InterPro" id="IPR036915">
    <property type="entry name" value="Cyclin-like_sf"/>
</dbReference>
<dbReference type="FunFam" id="1.10.472.10:FF:000007">
    <property type="entry name" value="Transcription factor IIIB 90 kDa subunit"/>
    <property type="match status" value="1"/>
</dbReference>
<proteinExistence type="inferred from homology"/>
<feature type="compositionally biased region" description="Basic residues" evidence="12">
    <location>
        <begin position="524"/>
        <end position="533"/>
    </location>
</feature>
<feature type="compositionally biased region" description="Acidic residues" evidence="12">
    <location>
        <begin position="633"/>
        <end position="650"/>
    </location>
</feature>
<gene>
    <name evidence="14" type="ORF">BOTBODRAFT_136350</name>
</gene>
<dbReference type="InterPro" id="IPR013150">
    <property type="entry name" value="TFIIB_cyclin"/>
</dbReference>
<dbReference type="InParanoid" id="A0A067M5R4"/>
<dbReference type="FunCoup" id="A0A067M5R4">
    <property type="interactions" value="151"/>
</dbReference>
<feature type="domain" description="TFIIB-type" evidence="13">
    <location>
        <begin position="1"/>
        <end position="32"/>
    </location>
</feature>
<dbReference type="Gene3D" id="1.20.5.650">
    <property type="entry name" value="Single helix bin"/>
    <property type="match status" value="1"/>
</dbReference>
<dbReference type="Pfam" id="PF00382">
    <property type="entry name" value="TFIIB"/>
    <property type="match status" value="2"/>
</dbReference>
<evidence type="ECO:0000256" key="5">
    <source>
        <dbReference type="ARBA" id="ARBA00022833"/>
    </source>
</evidence>
<dbReference type="PANTHER" id="PTHR11618">
    <property type="entry name" value="TRANSCRIPTION INITIATION FACTOR IIB-RELATED"/>
    <property type="match status" value="1"/>
</dbReference>
<evidence type="ECO:0000256" key="1">
    <source>
        <dbReference type="ARBA" id="ARBA00004123"/>
    </source>
</evidence>
<dbReference type="CDD" id="cd20553">
    <property type="entry name" value="CYCLIN_TFIIIB90_rpt1"/>
    <property type="match status" value="1"/>
</dbReference>
<dbReference type="GO" id="GO:0006384">
    <property type="term" value="P:transcription initiation at RNA polymerase III promoter"/>
    <property type="evidence" value="ECO:0007669"/>
    <property type="project" value="UniProtKB-ARBA"/>
</dbReference>
<organism evidence="14 15">
    <name type="scientific">Botryobasidium botryosum (strain FD-172 SS1)</name>
    <dbReference type="NCBI Taxonomy" id="930990"/>
    <lineage>
        <taxon>Eukaryota</taxon>
        <taxon>Fungi</taxon>
        <taxon>Dikarya</taxon>
        <taxon>Basidiomycota</taxon>
        <taxon>Agaricomycotina</taxon>
        <taxon>Agaricomycetes</taxon>
        <taxon>Cantharellales</taxon>
        <taxon>Botryobasidiaceae</taxon>
        <taxon>Botryobasidium</taxon>
    </lineage>
</organism>
<evidence type="ECO:0000313" key="15">
    <source>
        <dbReference type="Proteomes" id="UP000027195"/>
    </source>
</evidence>
<protein>
    <recommendedName>
        <fullName evidence="10">B-related factor 1</fullName>
    </recommendedName>
</protein>
<keyword evidence="15" id="KW-1185">Reference proteome</keyword>
<dbReference type="PANTHER" id="PTHR11618:SF4">
    <property type="entry name" value="TRANSCRIPTION FACTOR IIIB 90 KDA SUBUNIT"/>
    <property type="match status" value="1"/>
</dbReference>
<dbReference type="InterPro" id="IPR013137">
    <property type="entry name" value="Znf_TFIIB"/>
</dbReference>
<keyword evidence="5" id="KW-0862">Zinc</keyword>
<dbReference type="GO" id="GO:0000126">
    <property type="term" value="C:transcription factor TFIIIB complex"/>
    <property type="evidence" value="ECO:0007669"/>
    <property type="project" value="TreeGrafter"/>
</dbReference>
<dbReference type="GO" id="GO:0070897">
    <property type="term" value="P:transcription preinitiation complex assembly"/>
    <property type="evidence" value="ECO:0007669"/>
    <property type="project" value="InterPro"/>
</dbReference>
<name>A0A067M5R4_BOTB1</name>
<dbReference type="FunFam" id="1.10.472.10:FF:000002">
    <property type="entry name" value="Transcription factor IIIB 90 kDa subunit"/>
    <property type="match status" value="1"/>
</dbReference>
<comment type="subcellular location">
    <subcellularLocation>
        <location evidence="1">Nucleus</location>
    </subcellularLocation>
</comment>
<evidence type="ECO:0000256" key="6">
    <source>
        <dbReference type="ARBA" id="ARBA00023015"/>
    </source>
</evidence>
<keyword evidence="7" id="KW-0010">Activator</keyword>
<dbReference type="SMART" id="SM00385">
    <property type="entry name" value="CYCLIN"/>
    <property type="match status" value="2"/>
</dbReference>
<evidence type="ECO:0000256" key="8">
    <source>
        <dbReference type="ARBA" id="ARBA00023163"/>
    </source>
</evidence>
<feature type="region of interest" description="Disordered" evidence="12">
    <location>
        <begin position="518"/>
        <end position="553"/>
    </location>
</feature>
<dbReference type="PRINTS" id="PR00685">
    <property type="entry name" value="TIFACTORIIB"/>
</dbReference>
<dbReference type="STRING" id="930990.A0A067M5R4"/>
<keyword evidence="4 11" id="KW-0863">Zinc-finger</keyword>
<dbReference type="GO" id="GO:0005634">
    <property type="term" value="C:nucleus"/>
    <property type="evidence" value="ECO:0007669"/>
    <property type="project" value="UniProtKB-SubCell"/>
</dbReference>
<feature type="compositionally biased region" description="Acidic residues" evidence="12">
    <location>
        <begin position="592"/>
        <end position="611"/>
    </location>
</feature>
<dbReference type="Gene3D" id="1.10.472.10">
    <property type="entry name" value="Cyclin-like"/>
    <property type="match status" value="2"/>
</dbReference>
<keyword evidence="3" id="KW-0479">Metal-binding</keyword>
<keyword evidence="6" id="KW-0805">Transcription regulation</keyword>
<evidence type="ECO:0000259" key="13">
    <source>
        <dbReference type="PROSITE" id="PS51134"/>
    </source>
</evidence>
<keyword evidence="9" id="KW-0539">Nucleus</keyword>
<evidence type="ECO:0000256" key="7">
    <source>
        <dbReference type="ARBA" id="ARBA00023159"/>
    </source>
</evidence>
<dbReference type="Gene3D" id="2.20.25.10">
    <property type="match status" value="1"/>
</dbReference>
<keyword evidence="8" id="KW-0804">Transcription</keyword>
<dbReference type="InterPro" id="IPR013763">
    <property type="entry name" value="Cyclin-like_dom"/>
</dbReference>
<comment type="similarity">
    <text evidence="2">Belongs to the TFIIB family.</text>
</comment>
<sequence length="650" mass="70771">MPVRCPDCNCTDILHNAAAGNSCCANCGSVVEENVIVSEITFGETSSGAAMVQGSYVAQGSTRARMSGPYANQDGESREQVITNGRRRIVEVAIAMNLNTAVQDGAAQIFKLAVSINFIKGRTSRHVAAACLYAACRRLDENKMLIDFSDLLQLNVFELGATYLKLVRRLPLDVPLVDPSIYIKRFAALLEFGDETSKVAEDATRLLTRFRDDWMDTGRRPSGLCGACILLAARMNNFRRSVEEVVQVVKIADTTIKKRLEEFKKTPSGKLSIYDYKHVWLEEKMDPPALIRNREREKKAKEKRLRSEVEGEEGGEGEDSTAEAGEGQKKKRRTTPMKGQEASPAPEPGAVNATGNEAGELDLPPGPTATQESAVTESTLVNSQPATAGSSTESPNTPLETASPPSSPPVERAPLFHTDDDQDAVGSPEATGEEFTDPAMAAEMTSYLSTKQGTEVIKELDATKEPAPTAPADELKDLDEEELDAYLLDEEDVVKKTRMWVEFNKDYLEKLAAKEVDEQNGVVQRKKRKHKKARDAANPRGTTPAESAKTLLQKKKFSRRINYERLAGLFEDKRKGRQAAAASGGGAAGGAGDEDGGGDDENEAGDDDADIAMDVVVEEATNAFAFGRSQAGGEDEYYDNYEQDGFQEEV</sequence>
<evidence type="ECO:0000256" key="11">
    <source>
        <dbReference type="PROSITE-ProRule" id="PRU00469"/>
    </source>
</evidence>
<dbReference type="SUPFAM" id="SSF47954">
    <property type="entry name" value="Cyclin-like"/>
    <property type="match status" value="2"/>
</dbReference>
<evidence type="ECO:0000256" key="4">
    <source>
        <dbReference type="ARBA" id="ARBA00022771"/>
    </source>
</evidence>
<dbReference type="GO" id="GO:0000995">
    <property type="term" value="F:RNA polymerase III general transcription initiation factor activity"/>
    <property type="evidence" value="ECO:0007669"/>
    <property type="project" value="TreeGrafter"/>
</dbReference>
<dbReference type="Proteomes" id="UP000027195">
    <property type="component" value="Unassembled WGS sequence"/>
</dbReference>
<feature type="compositionally biased region" description="Polar residues" evidence="12">
    <location>
        <begin position="368"/>
        <end position="404"/>
    </location>
</feature>
<evidence type="ECO:0000256" key="2">
    <source>
        <dbReference type="ARBA" id="ARBA00010857"/>
    </source>
</evidence>
<evidence type="ECO:0000256" key="3">
    <source>
        <dbReference type="ARBA" id="ARBA00022723"/>
    </source>
</evidence>
<dbReference type="InterPro" id="IPR011665">
    <property type="entry name" value="BRF1_TBP-bd_dom"/>
</dbReference>
<evidence type="ECO:0000313" key="14">
    <source>
        <dbReference type="EMBL" id="KDQ10869.1"/>
    </source>
</evidence>
<dbReference type="HOGENOM" id="CLU_010293_2_3_1"/>
<feature type="compositionally biased region" description="Acidic residues" evidence="12">
    <location>
        <begin position="310"/>
        <end position="321"/>
    </location>
</feature>
<accession>A0A067M5R4</accession>
<dbReference type="SUPFAM" id="SSF57783">
    <property type="entry name" value="Zinc beta-ribbon"/>
    <property type="match status" value="1"/>
</dbReference>
<dbReference type="OrthoDB" id="511529at2759"/>
<dbReference type="InterPro" id="IPR000812">
    <property type="entry name" value="TFIIB"/>
</dbReference>
<dbReference type="Pfam" id="PF08271">
    <property type="entry name" value="Zn_Ribbon_TF"/>
    <property type="match status" value="1"/>
</dbReference>
<dbReference type="GO" id="GO:0001006">
    <property type="term" value="F:RNA polymerase III type 3 promoter sequence-specific DNA binding"/>
    <property type="evidence" value="ECO:0007669"/>
    <property type="project" value="TreeGrafter"/>
</dbReference>
<dbReference type="PROSITE" id="PS51134">
    <property type="entry name" value="ZF_TFIIB"/>
    <property type="match status" value="1"/>
</dbReference>
<reference evidence="15" key="1">
    <citation type="journal article" date="2014" name="Proc. Natl. Acad. Sci. U.S.A.">
        <title>Extensive sampling of basidiomycete genomes demonstrates inadequacy of the white-rot/brown-rot paradigm for wood decay fungi.</title>
        <authorList>
            <person name="Riley R."/>
            <person name="Salamov A.A."/>
            <person name="Brown D.W."/>
            <person name="Nagy L.G."/>
            <person name="Floudas D."/>
            <person name="Held B.W."/>
            <person name="Levasseur A."/>
            <person name="Lombard V."/>
            <person name="Morin E."/>
            <person name="Otillar R."/>
            <person name="Lindquist E.A."/>
            <person name="Sun H."/>
            <person name="LaButti K.M."/>
            <person name="Schmutz J."/>
            <person name="Jabbour D."/>
            <person name="Luo H."/>
            <person name="Baker S.E."/>
            <person name="Pisabarro A.G."/>
            <person name="Walton J.D."/>
            <person name="Blanchette R.A."/>
            <person name="Henrissat B."/>
            <person name="Martin F."/>
            <person name="Cullen D."/>
            <person name="Hibbett D.S."/>
            <person name="Grigoriev I.V."/>
        </authorList>
    </citation>
    <scope>NUCLEOTIDE SEQUENCE [LARGE SCALE GENOMIC DNA]</scope>
    <source>
        <strain evidence="15">FD-172 SS1</strain>
    </source>
</reference>
<dbReference type="GO" id="GO:0097550">
    <property type="term" value="C:transcription preinitiation complex"/>
    <property type="evidence" value="ECO:0007669"/>
    <property type="project" value="TreeGrafter"/>
</dbReference>
<dbReference type="CDD" id="cd20554">
    <property type="entry name" value="CYCLIN_TFIIIB90_rpt2"/>
    <property type="match status" value="1"/>
</dbReference>
<feature type="region of interest" description="Disordered" evidence="12">
    <location>
        <begin position="292"/>
        <end position="474"/>
    </location>
</feature>
<evidence type="ECO:0000256" key="9">
    <source>
        <dbReference type="ARBA" id="ARBA00023242"/>
    </source>
</evidence>
<feature type="region of interest" description="Disordered" evidence="12">
    <location>
        <begin position="574"/>
        <end position="612"/>
    </location>
</feature>